<dbReference type="PANTHER" id="PTHR46704">
    <property type="entry name" value="CXC DOMAIN-CONTAINING PROTEIN-RELATED"/>
    <property type="match status" value="1"/>
</dbReference>
<evidence type="ECO:0000313" key="3">
    <source>
        <dbReference type="Proteomes" id="UP001153954"/>
    </source>
</evidence>
<proteinExistence type="predicted"/>
<evidence type="ECO:0000256" key="1">
    <source>
        <dbReference type="SAM" id="MobiDB-lite"/>
    </source>
</evidence>
<dbReference type="EMBL" id="CAKOGL010000017">
    <property type="protein sequence ID" value="CAH2096776.1"/>
    <property type="molecule type" value="Genomic_DNA"/>
</dbReference>
<evidence type="ECO:0000313" key="2">
    <source>
        <dbReference type="EMBL" id="CAH2096776.1"/>
    </source>
</evidence>
<comment type="caution">
    <text evidence="2">The sequence shown here is derived from an EMBL/GenBank/DDBJ whole genome shotgun (WGS) entry which is preliminary data.</text>
</comment>
<dbReference type="PANTHER" id="PTHR46704:SF9">
    <property type="entry name" value="BHLH DOMAIN-CONTAINING PROTEIN"/>
    <property type="match status" value="1"/>
</dbReference>
<organism evidence="2 3">
    <name type="scientific">Euphydryas editha</name>
    <name type="common">Edith's checkerspot</name>
    <dbReference type="NCBI Taxonomy" id="104508"/>
    <lineage>
        <taxon>Eukaryota</taxon>
        <taxon>Metazoa</taxon>
        <taxon>Ecdysozoa</taxon>
        <taxon>Arthropoda</taxon>
        <taxon>Hexapoda</taxon>
        <taxon>Insecta</taxon>
        <taxon>Pterygota</taxon>
        <taxon>Neoptera</taxon>
        <taxon>Endopterygota</taxon>
        <taxon>Lepidoptera</taxon>
        <taxon>Glossata</taxon>
        <taxon>Ditrysia</taxon>
        <taxon>Papilionoidea</taxon>
        <taxon>Nymphalidae</taxon>
        <taxon>Nymphalinae</taxon>
        <taxon>Euphydryas</taxon>
    </lineage>
</organism>
<name>A0AAU9UCQ2_EUPED</name>
<gene>
    <name evidence="2" type="ORF">EEDITHA_LOCUS12077</name>
</gene>
<keyword evidence="3" id="KW-1185">Reference proteome</keyword>
<dbReference type="AlphaFoldDB" id="A0AAU9UCQ2"/>
<feature type="region of interest" description="Disordered" evidence="1">
    <location>
        <begin position="946"/>
        <end position="965"/>
    </location>
</feature>
<protein>
    <recommendedName>
        <fullName evidence="4">Tesmin/TSO1-like CXC domain-containing protein</fullName>
    </recommendedName>
</protein>
<dbReference type="Proteomes" id="UP001153954">
    <property type="component" value="Unassembled WGS sequence"/>
</dbReference>
<evidence type="ECO:0008006" key="4">
    <source>
        <dbReference type="Google" id="ProtNLM"/>
    </source>
</evidence>
<reference evidence="2" key="1">
    <citation type="submission" date="2022-03" db="EMBL/GenBank/DDBJ databases">
        <authorList>
            <person name="Tunstrom K."/>
        </authorList>
    </citation>
    <scope>NUCLEOTIDE SEQUENCE</scope>
</reference>
<sequence>MWLYGKWSCTENISGWNGFMIEATAEKPFQRSRIICLPFINAPPTDYDTILTSLLFSIEKCKASNQNTCIVTFDQLLCWKARDITAAADPNTDLSKIVVRLGGFHLLMSFIGAIGYIMSGSGLEDIFKLIYAENCVQHIMSGHAYGRAVRAHLLVHLSITKIVMDSIEFTEEERDFLDDNSTDIDRTRIFEAIHSPLFQQITTKFEEALSMLESKGPTATLWVQYYRLVTLLKHFIEAERSGNWSLHLKTIRNMLPIFHSSGHFLYAKSSHLYLQDMLNLEKIMTPEEFHSFTALSYFTIRRTDKFWSGIMSDQTIEQTLMRMFKSSGGLTHGRGITESTLASWTLGMIRLQDVCEQITEYCNLSMDTSEQHIDYRDSRIQRDNEDLEKIDNWFATHVFTLDCSELICIANGIVASENINCQRAFEIGEDLITNITGSDFQRLSFQRKNKVLPFSAMTSTIEVDKSRVVINPLLLFQRMCISRETVGDVKEYLRYELAPFPLSLFGEDGMRKGTKSSLFNAFTPVERSSNISANSHFVIDGGFLLHKVVWDRNSSFNDITNKYVKYVQKHFGLSASIVFDGYSDDPDIAGTKSWERLRRTKKHQSIEVKFDKNTIPTLSQEKFLGNEKNKSNFIILLKTVFSEAGFTVDQAESDADTLIVRSALAASPLFNTVTIVAEDIDILILLTALGRKQANVFFLKPSKGRTVEQLYCASGFMYGDVIKDKLLFLHAFSGCDTTSAPYNIGKMKFVKTLEKHLEFASGTALFLNKRVDPALLTVIGERFFISVYGGNKDDNSLDSLRYKRFAKSVTKSTFNLSSLPPTQDTARFHTFRVYHQVQSWLGNNIDPEDWGWKKCGKLLMPVQNSKPQAPPELLKLIFCKCKGNCGAMCGCRKAGLKCSAVCFHCSGETCSNVMGLSELINEDEFDDELPTLTPLPSPVLPLIFNSESRSDAEPQPGPSKRLRTE</sequence>
<accession>A0AAU9UCQ2</accession>